<evidence type="ECO:0000313" key="4">
    <source>
        <dbReference type="Proteomes" id="UP000039865"/>
    </source>
</evidence>
<organism evidence="3 4">
    <name type="scientific">Stylonychia lemnae</name>
    <name type="common">Ciliate</name>
    <dbReference type="NCBI Taxonomy" id="5949"/>
    <lineage>
        <taxon>Eukaryota</taxon>
        <taxon>Sar</taxon>
        <taxon>Alveolata</taxon>
        <taxon>Ciliophora</taxon>
        <taxon>Intramacronucleata</taxon>
        <taxon>Spirotrichea</taxon>
        <taxon>Stichotrichia</taxon>
        <taxon>Sporadotrichida</taxon>
        <taxon>Oxytrichidae</taxon>
        <taxon>Stylonychinae</taxon>
        <taxon>Stylonychia</taxon>
    </lineage>
</organism>
<proteinExistence type="predicted"/>
<protein>
    <submittedName>
        <fullName evidence="3">Uncharacterized protein</fullName>
    </submittedName>
</protein>
<feature type="region of interest" description="Disordered" evidence="2">
    <location>
        <begin position="462"/>
        <end position="495"/>
    </location>
</feature>
<feature type="compositionally biased region" description="Basic and acidic residues" evidence="2">
    <location>
        <begin position="464"/>
        <end position="475"/>
    </location>
</feature>
<dbReference type="InParanoid" id="A0A078B394"/>
<dbReference type="AlphaFoldDB" id="A0A078B394"/>
<evidence type="ECO:0000256" key="1">
    <source>
        <dbReference type="SAM" id="Coils"/>
    </source>
</evidence>
<evidence type="ECO:0000256" key="2">
    <source>
        <dbReference type="SAM" id="MobiDB-lite"/>
    </source>
</evidence>
<name>A0A078B394_STYLE</name>
<evidence type="ECO:0000313" key="3">
    <source>
        <dbReference type="EMBL" id="CDW87968.1"/>
    </source>
</evidence>
<sequence length="589" mass="68685">MTTKANDQTKSINNLLLINQTNESSEQKFRNHGITNLKRGSTMSLNFGSVQSTQPSQIKSQRLNQQTQKQKYLSQVEGLRNVQSQASIKIFETPSYTLKDKTIQKLVENDEIQNKLHKMKFNYAESQLFNPQYNFKKKDLANMDKIDILRSLAQQENIINIMHVANNYNRKIPTTSLNLKFSSAQQYFSFDDPKEKEGIMKLYNMRARVKEKSKVSMKNESLSGIFLAKIKGKRPSQPRLQDYDDAPMYQSQLNQTHKKQQDISKQFSATTNQALIDLKISQRESEMPRNLVTNSIMSLQRKEFLEKTLFVKKNIKNELKENAEKLKRKLDNIYFENEDTIQNSPLFKMQKAINKQNTLTPEQKLGLLFGSMKKKTVTIAKKSELDELLIQISPKQDSFDYEGENVQEFKEQPEIIARSMNGLMKRSTFCNSVVDMLDNDQNMDRLVTKYFGNKDNYQQVTVQEDSKESIDKEGENGNGEIIKQQPHYESESKDNSFVQKLDKINDRYKSSELLNRPFSMSQYFQRRDQDAIDNMNNMLNDSAEEEFNKIRKKPKNELQQGLIVKEKALPSHTLIRRKALSIMKYNYQN</sequence>
<reference evidence="3 4" key="1">
    <citation type="submission" date="2014-06" db="EMBL/GenBank/DDBJ databases">
        <authorList>
            <person name="Swart Estienne"/>
        </authorList>
    </citation>
    <scope>NUCLEOTIDE SEQUENCE [LARGE SCALE GENOMIC DNA]</scope>
    <source>
        <strain evidence="3 4">130c</strain>
    </source>
</reference>
<gene>
    <name evidence="3" type="primary">Contig6299.g6743</name>
    <name evidence="3" type="ORF">STYLEM_17083</name>
</gene>
<feature type="coiled-coil region" evidence="1">
    <location>
        <begin position="309"/>
        <end position="336"/>
    </location>
</feature>
<dbReference type="Proteomes" id="UP000039865">
    <property type="component" value="Unassembled WGS sequence"/>
</dbReference>
<dbReference type="EMBL" id="CCKQ01016097">
    <property type="protein sequence ID" value="CDW87968.1"/>
    <property type="molecule type" value="Genomic_DNA"/>
</dbReference>
<keyword evidence="4" id="KW-1185">Reference proteome</keyword>
<feature type="compositionally biased region" description="Basic and acidic residues" evidence="2">
    <location>
        <begin position="486"/>
        <end position="495"/>
    </location>
</feature>
<accession>A0A078B394</accession>
<keyword evidence="1" id="KW-0175">Coiled coil</keyword>